<dbReference type="EMBL" id="JANQDX010000002">
    <property type="protein sequence ID" value="KAL0927735.1"/>
    <property type="molecule type" value="Genomic_DNA"/>
</dbReference>
<dbReference type="AlphaFoldDB" id="A0ABD0VRQ8"/>
<protein>
    <submittedName>
        <fullName evidence="1">Uncharacterized protein</fullName>
    </submittedName>
</protein>
<organism evidence="1 2">
    <name type="scientific">Dendrobium thyrsiflorum</name>
    <name type="common">Pinecone-like raceme dendrobium</name>
    <name type="synonym">Orchid</name>
    <dbReference type="NCBI Taxonomy" id="117978"/>
    <lineage>
        <taxon>Eukaryota</taxon>
        <taxon>Viridiplantae</taxon>
        <taxon>Streptophyta</taxon>
        <taxon>Embryophyta</taxon>
        <taxon>Tracheophyta</taxon>
        <taxon>Spermatophyta</taxon>
        <taxon>Magnoliopsida</taxon>
        <taxon>Liliopsida</taxon>
        <taxon>Asparagales</taxon>
        <taxon>Orchidaceae</taxon>
        <taxon>Epidendroideae</taxon>
        <taxon>Malaxideae</taxon>
        <taxon>Dendrobiinae</taxon>
        <taxon>Dendrobium</taxon>
    </lineage>
</organism>
<keyword evidence="2" id="KW-1185">Reference proteome</keyword>
<reference evidence="1 2" key="1">
    <citation type="journal article" date="2024" name="Plant Biotechnol. J.">
        <title>Dendrobium thyrsiflorum genome and its molecular insights into genes involved in important horticultural traits.</title>
        <authorList>
            <person name="Chen B."/>
            <person name="Wang J.Y."/>
            <person name="Zheng P.J."/>
            <person name="Li K.L."/>
            <person name="Liang Y.M."/>
            <person name="Chen X.F."/>
            <person name="Zhang C."/>
            <person name="Zhao X."/>
            <person name="He X."/>
            <person name="Zhang G.Q."/>
            <person name="Liu Z.J."/>
            <person name="Xu Q."/>
        </authorList>
    </citation>
    <scope>NUCLEOTIDE SEQUENCE [LARGE SCALE GENOMIC DNA]</scope>
    <source>
        <strain evidence="1">GZMU011</strain>
    </source>
</reference>
<gene>
    <name evidence="1" type="ORF">M5K25_001940</name>
</gene>
<proteinExistence type="predicted"/>
<comment type="caution">
    <text evidence="1">The sequence shown here is derived from an EMBL/GenBank/DDBJ whole genome shotgun (WGS) entry which is preliminary data.</text>
</comment>
<evidence type="ECO:0000313" key="2">
    <source>
        <dbReference type="Proteomes" id="UP001552299"/>
    </source>
</evidence>
<dbReference type="Proteomes" id="UP001552299">
    <property type="component" value="Unassembled WGS sequence"/>
</dbReference>
<name>A0ABD0VRQ8_DENTH</name>
<sequence>MAWIEFGFSSPVNLPPVSFERLHFSISFLLYHHLHSNNCIIFAIPVFVVAASPQINYDIVLPFSSEFFKRLVMYFYLSGNVRLCAIESEGLNENVGVGMHLEEVKGFRVLCLHEEGEKRFQVLCLTELVEEIL</sequence>
<accession>A0ABD0VRQ8</accession>
<evidence type="ECO:0000313" key="1">
    <source>
        <dbReference type="EMBL" id="KAL0927735.1"/>
    </source>
</evidence>